<feature type="transmembrane region" description="Helical" evidence="1">
    <location>
        <begin position="29"/>
        <end position="48"/>
    </location>
</feature>
<gene>
    <name evidence="2" type="ORF">E1I69_11155</name>
</gene>
<reference evidence="2 3" key="1">
    <citation type="journal article" date="2019" name="Indoor Air">
        <title>Impacts of indoor surface finishes on bacterial viability.</title>
        <authorList>
            <person name="Hu J."/>
            <person name="Maamar S.B."/>
            <person name="Glawe A.J."/>
            <person name="Gottel N."/>
            <person name="Gilbert J.A."/>
            <person name="Hartmann E.M."/>
        </authorList>
    </citation>
    <scope>NUCLEOTIDE SEQUENCE [LARGE SCALE GENOMIC DNA]</scope>
    <source>
        <strain evidence="2 3">AF060A6</strain>
    </source>
</reference>
<dbReference type="EMBL" id="SLUB01000017">
    <property type="protein sequence ID" value="THE12415.1"/>
    <property type="molecule type" value="Genomic_DNA"/>
</dbReference>
<protein>
    <submittedName>
        <fullName evidence="2">Uncharacterized protein</fullName>
    </submittedName>
</protein>
<evidence type="ECO:0000256" key="1">
    <source>
        <dbReference type="SAM" id="Phobius"/>
    </source>
</evidence>
<comment type="caution">
    <text evidence="2">The sequence shown here is derived from an EMBL/GenBank/DDBJ whole genome shotgun (WGS) entry which is preliminary data.</text>
</comment>
<proteinExistence type="predicted"/>
<accession>A0A4S3PSW3</accession>
<organism evidence="2 3">
    <name type="scientific">Bacillus timonensis</name>
    <dbReference type="NCBI Taxonomy" id="1033734"/>
    <lineage>
        <taxon>Bacteria</taxon>
        <taxon>Bacillati</taxon>
        <taxon>Bacillota</taxon>
        <taxon>Bacilli</taxon>
        <taxon>Bacillales</taxon>
        <taxon>Bacillaceae</taxon>
        <taxon>Bacillus</taxon>
    </lineage>
</organism>
<sequence>MIKAAKEEDLIKIKEVAQTRLRPDKITGFFWLTLIFSGIMLGFTSLAIKESPVITNSIWPTIYKIEMVLFILNVVVALFFTPEKNAYRYQRLQAVLLSFFGFKLSIDFFPFYFLAAEDKMAPGYMSTIGLIILVGGLILTVYATLRAFKRVQQGEFRKDGNGLYNFKESKSQVSIPIIFGAVMIGGAIIQLASDAQTAVSSMIGVLFVLLLCTVLQYAIALVWPEFLILTISKFQFESFRVPLKKRKNLSQKVHTKGAKVKK</sequence>
<feature type="transmembrane region" description="Helical" evidence="1">
    <location>
        <begin position="60"/>
        <end position="80"/>
    </location>
</feature>
<feature type="transmembrane region" description="Helical" evidence="1">
    <location>
        <begin position="198"/>
        <end position="223"/>
    </location>
</feature>
<dbReference type="OrthoDB" id="2678099at2"/>
<feature type="transmembrane region" description="Helical" evidence="1">
    <location>
        <begin position="127"/>
        <end position="148"/>
    </location>
</feature>
<evidence type="ECO:0000313" key="3">
    <source>
        <dbReference type="Proteomes" id="UP000306477"/>
    </source>
</evidence>
<feature type="transmembrane region" description="Helical" evidence="1">
    <location>
        <begin position="173"/>
        <end position="192"/>
    </location>
</feature>
<dbReference type="RefSeq" id="WP_136379693.1">
    <property type="nucleotide sequence ID" value="NZ_SLUB01000017.1"/>
</dbReference>
<keyword evidence="1" id="KW-1133">Transmembrane helix</keyword>
<dbReference type="Proteomes" id="UP000306477">
    <property type="component" value="Unassembled WGS sequence"/>
</dbReference>
<keyword evidence="3" id="KW-1185">Reference proteome</keyword>
<keyword evidence="1" id="KW-0812">Transmembrane</keyword>
<name>A0A4S3PSW3_9BACI</name>
<feature type="transmembrane region" description="Helical" evidence="1">
    <location>
        <begin position="92"/>
        <end position="115"/>
    </location>
</feature>
<dbReference type="AlphaFoldDB" id="A0A4S3PSW3"/>
<keyword evidence="1" id="KW-0472">Membrane</keyword>
<evidence type="ECO:0000313" key="2">
    <source>
        <dbReference type="EMBL" id="THE12415.1"/>
    </source>
</evidence>